<dbReference type="InterPro" id="IPR007899">
    <property type="entry name" value="CHAD_dom"/>
</dbReference>
<comment type="caution">
    <text evidence="2">The sequence shown here is derived from an EMBL/GenBank/DDBJ whole genome shotgun (WGS) entry which is preliminary data.</text>
</comment>
<dbReference type="InterPro" id="IPR013078">
    <property type="entry name" value="His_Pase_superF_clade-1"/>
</dbReference>
<dbReference type="RefSeq" id="WP_234251272.1">
    <property type="nucleotide sequence ID" value="NZ_JABFTQ010000012.1"/>
</dbReference>
<dbReference type="InterPro" id="IPR038186">
    <property type="entry name" value="CHAD_dom_sf"/>
</dbReference>
<dbReference type="Proteomes" id="UP001320154">
    <property type="component" value="Unassembled WGS sequence"/>
</dbReference>
<dbReference type="Gene3D" id="1.40.20.10">
    <property type="entry name" value="CHAD domain"/>
    <property type="match status" value="1"/>
</dbReference>
<sequence>MKHLFLIRHARAMRPDDIEDRQRPLSPRGQCQAVAMAPALQRLGALDGELHVSSALRAQQTLQALDTTLPELGLAKRAQGHEALYTFEEKALLQWLQALDEGNDRLALIGHNPALLALAQRLSLKAPKRLPTGGLIYLTLPTDTWRDLGHHTGETRSTLSPVEVSHTLFQRKAPAPPQLGRLKAPTRIQHRLMYQYRMIRSLEAGVSAGHDPEFLHQYRVNLRRSRAIGEALLSMLDTAGLRRALKGLRRHARVTSELRDLDVMLENLIRQPAGEVRESLEPMVVWLQAQAREVRRKVRENLQRRRYAQDMQAWQELIASPQFTKALARLRTPQIDRALHERLARHDARLTSLDDATPDAAIHRLRKQVKRIRYLAELAPDAYQYLLEQLEERQERLGEFQDLCTQLDWLDSFVNARQERPLTEETRDAMRDRASQLVERKDMIRRALRELPSLADKVSLSSTH</sequence>
<organism evidence="2 3">
    <name type="scientific">Billgrantia desiderata</name>
    <dbReference type="NCBI Taxonomy" id="52021"/>
    <lineage>
        <taxon>Bacteria</taxon>
        <taxon>Pseudomonadati</taxon>
        <taxon>Pseudomonadota</taxon>
        <taxon>Gammaproteobacteria</taxon>
        <taxon>Oceanospirillales</taxon>
        <taxon>Halomonadaceae</taxon>
        <taxon>Billgrantia</taxon>
    </lineage>
</organism>
<dbReference type="SUPFAM" id="SSF53254">
    <property type="entry name" value="Phosphoglycerate mutase-like"/>
    <property type="match status" value="1"/>
</dbReference>
<dbReference type="SMART" id="SM00880">
    <property type="entry name" value="CHAD"/>
    <property type="match status" value="1"/>
</dbReference>
<dbReference type="CDD" id="cd07067">
    <property type="entry name" value="HP_PGM_like"/>
    <property type="match status" value="1"/>
</dbReference>
<dbReference type="Gene3D" id="3.40.50.1240">
    <property type="entry name" value="Phosphoglycerate mutase-like"/>
    <property type="match status" value="1"/>
</dbReference>
<dbReference type="InterPro" id="IPR029033">
    <property type="entry name" value="His_PPase_superfam"/>
</dbReference>
<dbReference type="PANTHER" id="PTHR39339:SF1">
    <property type="entry name" value="CHAD DOMAIN-CONTAINING PROTEIN"/>
    <property type="match status" value="1"/>
</dbReference>
<dbReference type="EMBL" id="JABFTQ010000012">
    <property type="protein sequence ID" value="MCE8048478.1"/>
    <property type="molecule type" value="Genomic_DNA"/>
</dbReference>
<protein>
    <submittedName>
        <fullName evidence="2">CHAD domain-containing protein</fullName>
    </submittedName>
</protein>
<accession>A0ABS9B9D1</accession>
<dbReference type="PANTHER" id="PTHR39339">
    <property type="entry name" value="SLR1444 PROTEIN"/>
    <property type="match status" value="1"/>
</dbReference>
<evidence type="ECO:0000313" key="2">
    <source>
        <dbReference type="EMBL" id="MCE8048478.1"/>
    </source>
</evidence>
<keyword evidence="3" id="KW-1185">Reference proteome</keyword>
<dbReference type="PROSITE" id="PS51708">
    <property type="entry name" value="CHAD"/>
    <property type="match status" value="1"/>
</dbReference>
<reference evidence="2 3" key="1">
    <citation type="journal article" date="2021" name="Front. Microbiol.">
        <title>Aerobic Denitrification and Heterotrophic Sulfur Oxidation in the Genus Halomonas Revealed by Six Novel Species Characterizations and Genome-Based Analysis.</title>
        <authorList>
            <person name="Wang L."/>
            <person name="Shao Z."/>
        </authorList>
    </citation>
    <scope>NUCLEOTIDE SEQUENCE [LARGE SCALE GENOMIC DNA]</scope>
    <source>
        <strain evidence="2 3">MCCC 1A05748</strain>
    </source>
</reference>
<evidence type="ECO:0000313" key="3">
    <source>
        <dbReference type="Proteomes" id="UP001320154"/>
    </source>
</evidence>
<dbReference type="Pfam" id="PF05235">
    <property type="entry name" value="CHAD"/>
    <property type="match status" value="1"/>
</dbReference>
<gene>
    <name evidence="2" type="ORF">HOP60_17260</name>
</gene>
<feature type="domain" description="CHAD" evidence="1">
    <location>
        <begin position="181"/>
        <end position="453"/>
    </location>
</feature>
<evidence type="ECO:0000259" key="1">
    <source>
        <dbReference type="PROSITE" id="PS51708"/>
    </source>
</evidence>
<name>A0ABS9B9D1_9GAMM</name>
<proteinExistence type="predicted"/>